<accession>A0ABN7SD03</accession>
<evidence type="ECO:0000313" key="2">
    <source>
        <dbReference type="EMBL" id="CAG5095345.1"/>
    </source>
</evidence>
<sequence length="100" mass="11198">MWIECLFITTGVLGKFFGSGDQLRDYESDDEDLAKLREEQVFALFYEGEEKDVSSPNPLNSAPALSTTTKPSILSQPFPGKERIAQPEQMDDLLKKGRAL</sequence>
<evidence type="ECO:0000256" key="1">
    <source>
        <dbReference type="SAM" id="MobiDB-lite"/>
    </source>
</evidence>
<feature type="region of interest" description="Disordered" evidence="1">
    <location>
        <begin position="49"/>
        <end position="100"/>
    </location>
</feature>
<dbReference type="EMBL" id="OU015569">
    <property type="protein sequence ID" value="CAG5095345.1"/>
    <property type="molecule type" value="Genomic_DNA"/>
</dbReference>
<keyword evidence="3" id="KW-1185">Reference proteome</keyword>
<protein>
    <submittedName>
        <fullName evidence="2">Oidioi.mRNA.OKI2018_I69.XSR.g14145.t1.cds</fullName>
    </submittedName>
</protein>
<feature type="compositionally biased region" description="Polar residues" evidence="1">
    <location>
        <begin position="54"/>
        <end position="75"/>
    </location>
</feature>
<dbReference type="Proteomes" id="UP001158576">
    <property type="component" value="Chromosome XSR"/>
</dbReference>
<gene>
    <name evidence="2" type="ORF">OKIOD_LOCUS5703</name>
</gene>
<reference evidence="2 3" key="1">
    <citation type="submission" date="2021-04" db="EMBL/GenBank/DDBJ databases">
        <authorList>
            <person name="Bliznina A."/>
        </authorList>
    </citation>
    <scope>NUCLEOTIDE SEQUENCE [LARGE SCALE GENOMIC DNA]</scope>
</reference>
<name>A0ABN7SD03_OIKDI</name>
<evidence type="ECO:0000313" key="3">
    <source>
        <dbReference type="Proteomes" id="UP001158576"/>
    </source>
</evidence>
<organism evidence="2 3">
    <name type="scientific">Oikopleura dioica</name>
    <name type="common">Tunicate</name>
    <dbReference type="NCBI Taxonomy" id="34765"/>
    <lineage>
        <taxon>Eukaryota</taxon>
        <taxon>Metazoa</taxon>
        <taxon>Chordata</taxon>
        <taxon>Tunicata</taxon>
        <taxon>Appendicularia</taxon>
        <taxon>Copelata</taxon>
        <taxon>Oikopleuridae</taxon>
        <taxon>Oikopleura</taxon>
    </lineage>
</organism>
<proteinExistence type="predicted"/>